<organism evidence="1 2">
    <name type="scientific">Flavobacterium plantiphilum</name>
    <dbReference type="NCBI Taxonomy" id="3163297"/>
    <lineage>
        <taxon>Bacteria</taxon>
        <taxon>Pseudomonadati</taxon>
        <taxon>Bacteroidota</taxon>
        <taxon>Flavobacteriia</taxon>
        <taxon>Flavobacteriales</taxon>
        <taxon>Flavobacteriaceae</taxon>
        <taxon>Flavobacterium</taxon>
    </lineage>
</organism>
<comment type="caution">
    <text evidence="1">The sequence shown here is derived from an EMBL/GenBank/DDBJ whole genome shotgun (WGS) entry which is preliminary data.</text>
</comment>
<evidence type="ECO:0000313" key="1">
    <source>
        <dbReference type="EMBL" id="MFL9831676.1"/>
    </source>
</evidence>
<dbReference type="SUPFAM" id="SSF54909">
    <property type="entry name" value="Dimeric alpha+beta barrel"/>
    <property type="match status" value="1"/>
</dbReference>
<dbReference type="InterPro" id="IPR011008">
    <property type="entry name" value="Dimeric_a/b-barrel"/>
</dbReference>
<dbReference type="Gene3D" id="3.30.70.100">
    <property type="match status" value="1"/>
</dbReference>
<dbReference type="EMBL" id="JBELQA010000007">
    <property type="protein sequence ID" value="MFL9831676.1"/>
    <property type="molecule type" value="Genomic_DNA"/>
</dbReference>
<dbReference type="RefSeq" id="WP_408082301.1">
    <property type="nucleotide sequence ID" value="NZ_JBELQA010000007.1"/>
</dbReference>
<keyword evidence="1" id="KW-0413">Isomerase</keyword>
<dbReference type="PANTHER" id="PTHR43239">
    <property type="entry name" value="UPF0734 PROTEIN DDB_G0273871/DDB_G0273177"/>
    <property type="match status" value="1"/>
</dbReference>
<evidence type="ECO:0000313" key="2">
    <source>
        <dbReference type="Proteomes" id="UP001629260"/>
    </source>
</evidence>
<reference evidence="1 2" key="1">
    <citation type="submission" date="2024-06" db="EMBL/GenBank/DDBJ databases">
        <authorList>
            <person name="Kaempfer P."/>
            <person name="Viver T."/>
        </authorList>
    </citation>
    <scope>NUCLEOTIDE SEQUENCE [LARGE SCALE GENOMIC DNA]</scope>
    <source>
        <strain evidence="1 2">ST-87</strain>
    </source>
</reference>
<dbReference type="EC" id="5.1.3.32" evidence="1"/>
<name>A0ABW8XWX5_9FLAO</name>
<keyword evidence="2" id="KW-1185">Reference proteome</keyword>
<protein>
    <submittedName>
        <fullName evidence="1">L-rhamnose mutarotase</fullName>
        <ecNumber evidence="1">5.1.3.32</ecNumber>
    </submittedName>
</protein>
<dbReference type="InterPro" id="IPR008000">
    <property type="entry name" value="Rham/fucose_mutarotase"/>
</dbReference>
<dbReference type="PANTHER" id="PTHR43239:SF1">
    <property type="entry name" value="UPF0734 PROTEIN DDB_G0273871_DDB_G0273177"/>
    <property type="match status" value="1"/>
</dbReference>
<dbReference type="Pfam" id="PF05336">
    <property type="entry name" value="rhaM"/>
    <property type="match status" value="1"/>
</dbReference>
<dbReference type="GO" id="GO:0062192">
    <property type="term" value="F:L-rhamnose mutarotase activity"/>
    <property type="evidence" value="ECO:0007669"/>
    <property type="project" value="UniProtKB-EC"/>
</dbReference>
<dbReference type="InterPro" id="IPR052996">
    <property type="entry name" value="Carb_Metab_Mutarotase"/>
</dbReference>
<gene>
    <name evidence="1" type="ORF">ABS764_12535</name>
</gene>
<accession>A0ABW8XWX5</accession>
<sequence length="84" mass="9779">MTKNINDSAIEILDIYVIGNRMFMIIEGNGSLYFENESTIDANNPKFQEWAELIWKFQQAFLFAKSGEKWMQVGKILELELGEK</sequence>
<dbReference type="Proteomes" id="UP001629260">
    <property type="component" value="Unassembled WGS sequence"/>
</dbReference>
<proteinExistence type="predicted"/>